<sequence length="67" mass="7379">MIGACRRAIDRYRWFFVAEGVLGNLLFFVGSLLFLRPATQQVGVWMFIAGSGLMLVSSAAAALAQRR</sequence>
<dbReference type="InterPro" id="IPR025424">
    <property type="entry name" value="YrhK_domain"/>
</dbReference>
<feature type="transmembrane region" description="Helical" evidence="1">
    <location>
        <begin position="42"/>
        <end position="64"/>
    </location>
</feature>
<dbReference type="Pfam" id="PF14145">
    <property type="entry name" value="YrhK"/>
    <property type="match status" value="1"/>
</dbReference>
<gene>
    <name evidence="3" type="ORF">Pla175_13660</name>
</gene>
<evidence type="ECO:0000256" key="1">
    <source>
        <dbReference type="SAM" id="Phobius"/>
    </source>
</evidence>
<keyword evidence="1" id="KW-1133">Transmembrane helix</keyword>
<accession>A0A518D948</accession>
<organism evidence="3 4">
    <name type="scientific">Pirellulimonas nuda</name>
    <dbReference type="NCBI Taxonomy" id="2528009"/>
    <lineage>
        <taxon>Bacteria</taxon>
        <taxon>Pseudomonadati</taxon>
        <taxon>Planctomycetota</taxon>
        <taxon>Planctomycetia</taxon>
        <taxon>Pirellulales</taxon>
        <taxon>Lacipirellulaceae</taxon>
        <taxon>Pirellulimonas</taxon>
    </lineage>
</organism>
<dbReference type="OrthoDB" id="2135402at2"/>
<feature type="domain" description="YrhK" evidence="2">
    <location>
        <begin position="11"/>
        <end position="61"/>
    </location>
</feature>
<dbReference type="EMBL" id="CP036291">
    <property type="protein sequence ID" value="QDU87997.1"/>
    <property type="molecule type" value="Genomic_DNA"/>
</dbReference>
<reference evidence="3 4" key="1">
    <citation type="submission" date="2019-02" db="EMBL/GenBank/DDBJ databases">
        <title>Deep-cultivation of Planctomycetes and their phenomic and genomic characterization uncovers novel biology.</title>
        <authorList>
            <person name="Wiegand S."/>
            <person name="Jogler M."/>
            <person name="Boedeker C."/>
            <person name="Pinto D."/>
            <person name="Vollmers J."/>
            <person name="Rivas-Marin E."/>
            <person name="Kohn T."/>
            <person name="Peeters S.H."/>
            <person name="Heuer A."/>
            <person name="Rast P."/>
            <person name="Oberbeckmann S."/>
            <person name="Bunk B."/>
            <person name="Jeske O."/>
            <person name="Meyerdierks A."/>
            <person name="Storesund J.E."/>
            <person name="Kallscheuer N."/>
            <person name="Luecker S."/>
            <person name="Lage O.M."/>
            <person name="Pohl T."/>
            <person name="Merkel B.J."/>
            <person name="Hornburger P."/>
            <person name="Mueller R.-W."/>
            <person name="Bruemmer F."/>
            <person name="Labrenz M."/>
            <person name="Spormann A.M."/>
            <person name="Op den Camp H."/>
            <person name="Overmann J."/>
            <person name="Amann R."/>
            <person name="Jetten M.S.M."/>
            <person name="Mascher T."/>
            <person name="Medema M.H."/>
            <person name="Devos D.P."/>
            <person name="Kaster A.-K."/>
            <person name="Ovreas L."/>
            <person name="Rohde M."/>
            <person name="Galperin M.Y."/>
            <person name="Jogler C."/>
        </authorList>
    </citation>
    <scope>NUCLEOTIDE SEQUENCE [LARGE SCALE GENOMIC DNA]</scope>
    <source>
        <strain evidence="3 4">Pla175</strain>
    </source>
</reference>
<dbReference type="KEGG" id="pnd:Pla175_13660"/>
<proteinExistence type="predicted"/>
<feature type="transmembrane region" description="Helical" evidence="1">
    <location>
        <begin position="12"/>
        <end position="36"/>
    </location>
</feature>
<protein>
    <recommendedName>
        <fullName evidence="2">YrhK domain-containing protein</fullName>
    </recommendedName>
</protein>
<evidence type="ECO:0000313" key="4">
    <source>
        <dbReference type="Proteomes" id="UP000317429"/>
    </source>
</evidence>
<evidence type="ECO:0000313" key="3">
    <source>
        <dbReference type="EMBL" id="QDU87997.1"/>
    </source>
</evidence>
<dbReference type="RefSeq" id="WP_145282442.1">
    <property type="nucleotide sequence ID" value="NZ_CP036291.1"/>
</dbReference>
<evidence type="ECO:0000259" key="2">
    <source>
        <dbReference type="Pfam" id="PF14145"/>
    </source>
</evidence>
<keyword evidence="4" id="KW-1185">Reference proteome</keyword>
<keyword evidence="1" id="KW-0812">Transmembrane</keyword>
<name>A0A518D948_9BACT</name>
<dbReference type="Proteomes" id="UP000317429">
    <property type="component" value="Chromosome"/>
</dbReference>
<dbReference type="AlphaFoldDB" id="A0A518D948"/>
<keyword evidence="1" id="KW-0472">Membrane</keyword>